<dbReference type="Proteomes" id="UP000635726">
    <property type="component" value="Unassembled WGS sequence"/>
</dbReference>
<dbReference type="AlphaFoldDB" id="A0A917URV3"/>
<keyword evidence="4" id="KW-1185">Reference proteome</keyword>
<dbReference type="InterPro" id="IPR036188">
    <property type="entry name" value="FAD/NAD-bd_sf"/>
</dbReference>
<dbReference type="SUPFAM" id="SSF51905">
    <property type="entry name" value="FAD/NAD(P)-binding domain"/>
    <property type="match status" value="1"/>
</dbReference>
<evidence type="ECO:0000313" key="4">
    <source>
        <dbReference type="Proteomes" id="UP000635726"/>
    </source>
</evidence>
<sequence>MAYAGAVTFSSVPGVPRVVVVGGGIAGACVAFFASRLGWRVTVVDAGRGRASDVPAALLNPVRGQSGQVDARALAGLQASWALVRTLESLGQVVPCGQTGVLRPVPSDAARVKFERNLPPELPHRWLEAGEGPVLPDGWPHRLLVPEGGWVSGPGLLAALRGASGASVVRGVVSGWDARSVTLADGSVVRADRVVWCGGSLGALPQVGQGVGARHRRGSVLLLDRAVFPLPVSSGVYLSPAVGGGVLGATFETPTGAFGEGGPPLQSLHWLLSRAAALAPDLSAGVRGVWSGSRLSGEACGERPDGTWALTGLGSKGFLLGPLLAQALVDGLQASLGWPSGPGVGASSPGR</sequence>
<dbReference type="Gene3D" id="3.50.50.60">
    <property type="entry name" value="FAD/NAD(P)-binding domain"/>
    <property type="match status" value="1"/>
</dbReference>
<evidence type="ECO:0000259" key="2">
    <source>
        <dbReference type="Pfam" id="PF01266"/>
    </source>
</evidence>
<reference evidence="3" key="2">
    <citation type="submission" date="2020-09" db="EMBL/GenBank/DDBJ databases">
        <authorList>
            <person name="Sun Q."/>
            <person name="Ohkuma M."/>
        </authorList>
    </citation>
    <scope>NUCLEOTIDE SEQUENCE</scope>
    <source>
        <strain evidence="3">JCM 14371</strain>
    </source>
</reference>
<keyword evidence="1" id="KW-0560">Oxidoreductase</keyword>
<protein>
    <submittedName>
        <fullName evidence="3">Oxidoreductase</fullName>
    </submittedName>
</protein>
<dbReference type="Gene3D" id="3.30.9.10">
    <property type="entry name" value="D-Amino Acid Oxidase, subunit A, domain 2"/>
    <property type="match status" value="1"/>
</dbReference>
<organism evidence="3 4">
    <name type="scientific">Deinococcus aquiradiocola</name>
    <dbReference type="NCBI Taxonomy" id="393059"/>
    <lineage>
        <taxon>Bacteria</taxon>
        <taxon>Thermotogati</taxon>
        <taxon>Deinococcota</taxon>
        <taxon>Deinococci</taxon>
        <taxon>Deinococcales</taxon>
        <taxon>Deinococcaceae</taxon>
        <taxon>Deinococcus</taxon>
    </lineage>
</organism>
<accession>A0A917URV3</accession>
<reference evidence="3" key="1">
    <citation type="journal article" date="2014" name="Int. J. Syst. Evol. Microbiol.">
        <title>Complete genome sequence of Corynebacterium casei LMG S-19264T (=DSM 44701T), isolated from a smear-ripened cheese.</title>
        <authorList>
            <consortium name="US DOE Joint Genome Institute (JGI-PGF)"/>
            <person name="Walter F."/>
            <person name="Albersmeier A."/>
            <person name="Kalinowski J."/>
            <person name="Ruckert C."/>
        </authorList>
    </citation>
    <scope>NUCLEOTIDE SEQUENCE</scope>
    <source>
        <strain evidence="3">JCM 14371</strain>
    </source>
</reference>
<evidence type="ECO:0000313" key="3">
    <source>
        <dbReference type="EMBL" id="GGJ80522.1"/>
    </source>
</evidence>
<comment type="caution">
    <text evidence="3">The sequence shown here is derived from an EMBL/GenBank/DDBJ whole genome shotgun (WGS) entry which is preliminary data.</text>
</comment>
<name>A0A917URV3_9DEIO</name>
<evidence type="ECO:0000256" key="1">
    <source>
        <dbReference type="ARBA" id="ARBA00023002"/>
    </source>
</evidence>
<dbReference type="PANTHER" id="PTHR13847:SF289">
    <property type="entry name" value="GLYCINE OXIDASE"/>
    <property type="match status" value="1"/>
</dbReference>
<feature type="domain" description="FAD dependent oxidoreductase" evidence="2">
    <location>
        <begin position="17"/>
        <end position="330"/>
    </location>
</feature>
<dbReference type="EMBL" id="BMOE01000009">
    <property type="protein sequence ID" value="GGJ80522.1"/>
    <property type="molecule type" value="Genomic_DNA"/>
</dbReference>
<proteinExistence type="predicted"/>
<dbReference type="GO" id="GO:0005737">
    <property type="term" value="C:cytoplasm"/>
    <property type="evidence" value="ECO:0007669"/>
    <property type="project" value="TreeGrafter"/>
</dbReference>
<dbReference type="PANTHER" id="PTHR13847">
    <property type="entry name" value="SARCOSINE DEHYDROGENASE-RELATED"/>
    <property type="match status" value="1"/>
</dbReference>
<dbReference type="Pfam" id="PF01266">
    <property type="entry name" value="DAO"/>
    <property type="match status" value="1"/>
</dbReference>
<dbReference type="GO" id="GO:0016491">
    <property type="term" value="F:oxidoreductase activity"/>
    <property type="evidence" value="ECO:0007669"/>
    <property type="project" value="UniProtKB-KW"/>
</dbReference>
<gene>
    <name evidence="3" type="ORF">GCM10008939_25490</name>
</gene>
<dbReference type="InterPro" id="IPR006076">
    <property type="entry name" value="FAD-dep_OxRdtase"/>
</dbReference>